<gene>
    <name evidence="1" type="ORF">O3P16_00440</name>
</gene>
<proteinExistence type="predicted"/>
<keyword evidence="2" id="KW-1185">Reference proteome</keyword>
<evidence type="ECO:0000313" key="2">
    <source>
        <dbReference type="Proteomes" id="UP001210231"/>
    </source>
</evidence>
<dbReference type="Proteomes" id="UP001210231">
    <property type="component" value="Unassembled WGS sequence"/>
</dbReference>
<sequence>MVDSPVHRVTAVQGSDTTMLNSITNDGSIKKNWQRKRIAQKKRIKMMRFNNIPGLI</sequence>
<comment type="caution">
    <text evidence="1">The sequence shown here is derived from an EMBL/GenBank/DDBJ whole genome shotgun (WGS) entry which is preliminary data.</text>
</comment>
<evidence type="ECO:0000313" key="1">
    <source>
        <dbReference type="EMBL" id="MDA3613256.1"/>
    </source>
</evidence>
<reference evidence="1 2" key="1">
    <citation type="submission" date="2022-12" db="EMBL/GenBank/DDBJ databases">
        <title>Chitinophagaceae gen. sp. nov., a new member of the family Chitinophagaceae, isolated from soil in a chemical factory.</title>
        <authorList>
            <person name="Ke Z."/>
        </authorList>
    </citation>
    <scope>NUCLEOTIDE SEQUENCE [LARGE SCALE GENOMIC DNA]</scope>
    <source>
        <strain evidence="1 2">LY-5</strain>
    </source>
</reference>
<dbReference type="RefSeq" id="WP_407029589.1">
    <property type="nucleotide sequence ID" value="NZ_JAQGEF010000001.1"/>
</dbReference>
<name>A0ABT4UEJ6_9BACT</name>
<dbReference type="EMBL" id="JAQGEF010000001">
    <property type="protein sequence ID" value="MDA3613256.1"/>
    <property type="molecule type" value="Genomic_DNA"/>
</dbReference>
<organism evidence="1 2">
    <name type="scientific">Polluticaenibacter yanchengensis</name>
    <dbReference type="NCBI Taxonomy" id="3014562"/>
    <lineage>
        <taxon>Bacteria</taxon>
        <taxon>Pseudomonadati</taxon>
        <taxon>Bacteroidota</taxon>
        <taxon>Chitinophagia</taxon>
        <taxon>Chitinophagales</taxon>
        <taxon>Chitinophagaceae</taxon>
        <taxon>Polluticaenibacter</taxon>
    </lineage>
</organism>
<protein>
    <submittedName>
        <fullName evidence="1">Uncharacterized protein</fullName>
    </submittedName>
</protein>
<accession>A0ABT4UEJ6</accession>